<dbReference type="GO" id="GO:0004519">
    <property type="term" value="F:endonuclease activity"/>
    <property type="evidence" value="ECO:0007669"/>
    <property type="project" value="UniProtKB-KW"/>
</dbReference>
<dbReference type="InterPro" id="IPR051916">
    <property type="entry name" value="GPI-anchor_lipid_remodeler"/>
</dbReference>
<keyword evidence="1" id="KW-0812">Transmembrane</keyword>
<dbReference type="eggNOG" id="COG3021">
    <property type="taxonomic scope" value="Bacteria"/>
</dbReference>
<proteinExistence type="predicted"/>
<dbReference type="OrthoDB" id="3808618at2"/>
<dbReference type="GO" id="GO:0004527">
    <property type="term" value="F:exonuclease activity"/>
    <property type="evidence" value="ECO:0007669"/>
    <property type="project" value="UniProtKB-KW"/>
</dbReference>
<keyword evidence="1" id="KW-1133">Transmembrane helix</keyword>
<keyword evidence="3" id="KW-0378">Hydrolase</keyword>
<dbReference type="Gene3D" id="3.60.10.10">
    <property type="entry name" value="Endonuclease/exonuclease/phosphatase"/>
    <property type="match status" value="1"/>
</dbReference>
<dbReference type="InterPro" id="IPR005135">
    <property type="entry name" value="Endo/exonuclease/phosphatase"/>
</dbReference>
<feature type="transmembrane region" description="Helical" evidence="1">
    <location>
        <begin position="69"/>
        <end position="88"/>
    </location>
</feature>
<dbReference type="EMBL" id="CP000390">
    <property type="protein sequence ID" value="ABG62311.1"/>
    <property type="molecule type" value="Genomic_DNA"/>
</dbReference>
<reference evidence="3" key="1">
    <citation type="submission" date="2006-06" db="EMBL/GenBank/DDBJ databases">
        <title>Complete sequence of chromosome of Chelativorans sp. BNC1.</title>
        <authorList>
            <consortium name="US DOE Joint Genome Institute"/>
            <person name="Copeland A."/>
            <person name="Lucas S."/>
            <person name="Lapidus A."/>
            <person name="Barry K."/>
            <person name="Detter J.C."/>
            <person name="Glavina del Rio T."/>
            <person name="Hammon N."/>
            <person name="Israni S."/>
            <person name="Dalin E."/>
            <person name="Tice H."/>
            <person name="Pitluck S."/>
            <person name="Chertkov O."/>
            <person name="Brettin T."/>
            <person name="Bruce D."/>
            <person name="Han C."/>
            <person name="Tapia R."/>
            <person name="Gilna P."/>
            <person name="Schmutz J."/>
            <person name="Larimer F."/>
            <person name="Land M."/>
            <person name="Hauser L."/>
            <person name="Kyrpides N."/>
            <person name="Mikhailova N."/>
            <person name="Richardson P."/>
        </authorList>
    </citation>
    <scope>NUCLEOTIDE SEQUENCE</scope>
    <source>
        <strain evidence="3">BNC1</strain>
    </source>
</reference>
<dbReference type="PANTHER" id="PTHR14859">
    <property type="entry name" value="CALCOFLUOR WHITE HYPERSENSITIVE PROTEIN PRECURSOR"/>
    <property type="match status" value="1"/>
</dbReference>
<keyword evidence="3" id="KW-0540">Nuclease</keyword>
<sequence length="335" mass="36643" precursor="true">MTQHRRSNLFAAAIWVAALLLSVPLVLGLLKYVHPAFDSFAHLRAHLAVLLALTAFPLLLLARWRAYGALALALAIMAFTSVLDISLLHRFSGSKAEASAPPGPYYRLLQLNLRFDNLTPKEVLSLIGRSNADVVTLEEVSGMWRRELSFIEKAYPYRQFCPRPGVGGVAILSRRPFLHPSTAKCLNRHALAIATINFGGAAVDVVALHLGWPWPFEQSQQIGPVAKTLETKLGSSAILAGDLNAAPWSATAERLAKAGGFTRLRHIGPTWLARNLPDWLRRTAGLPIDNIFVKGRVAVLQTKRLESVGSDHLPLLVEFSLLPGPQQEPVFQAGL</sequence>
<dbReference type="PANTHER" id="PTHR14859:SF1">
    <property type="entry name" value="PGAP2-INTERACTING PROTEIN"/>
    <property type="match status" value="1"/>
</dbReference>
<dbReference type="InterPro" id="IPR036691">
    <property type="entry name" value="Endo/exonu/phosph_ase_sf"/>
</dbReference>
<gene>
    <name evidence="3" type="ordered locus">Meso_0914</name>
</gene>
<evidence type="ECO:0000313" key="3">
    <source>
        <dbReference type="EMBL" id="ABG62311.1"/>
    </source>
</evidence>
<dbReference type="SUPFAM" id="SSF56219">
    <property type="entry name" value="DNase I-like"/>
    <property type="match status" value="1"/>
</dbReference>
<dbReference type="GO" id="GO:0016020">
    <property type="term" value="C:membrane"/>
    <property type="evidence" value="ECO:0007669"/>
    <property type="project" value="GOC"/>
</dbReference>
<accession>Q11JW4</accession>
<keyword evidence="1" id="KW-0472">Membrane</keyword>
<evidence type="ECO:0000259" key="2">
    <source>
        <dbReference type="Pfam" id="PF03372"/>
    </source>
</evidence>
<evidence type="ECO:0000256" key="1">
    <source>
        <dbReference type="SAM" id="Phobius"/>
    </source>
</evidence>
<dbReference type="AlphaFoldDB" id="Q11JW4"/>
<dbReference type="STRING" id="266779.Meso_0914"/>
<keyword evidence="3" id="KW-0255">Endonuclease</keyword>
<dbReference type="HOGENOM" id="CLU_052333_0_1_5"/>
<dbReference type="KEGG" id="mes:Meso_0914"/>
<dbReference type="GO" id="GO:0006506">
    <property type="term" value="P:GPI anchor biosynthetic process"/>
    <property type="evidence" value="ECO:0007669"/>
    <property type="project" value="TreeGrafter"/>
</dbReference>
<keyword evidence="3" id="KW-0269">Exonuclease</keyword>
<feature type="transmembrane region" description="Helical" evidence="1">
    <location>
        <begin position="44"/>
        <end position="62"/>
    </location>
</feature>
<organism evidence="3">
    <name type="scientific">Chelativorans sp. (strain BNC1)</name>
    <dbReference type="NCBI Taxonomy" id="266779"/>
    <lineage>
        <taxon>Bacteria</taxon>
        <taxon>Pseudomonadati</taxon>
        <taxon>Pseudomonadota</taxon>
        <taxon>Alphaproteobacteria</taxon>
        <taxon>Hyphomicrobiales</taxon>
        <taxon>Phyllobacteriaceae</taxon>
        <taxon>Chelativorans</taxon>
    </lineage>
</organism>
<name>Q11JW4_CHESB</name>
<dbReference type="Pfam" id="PF03372">
    <property type="entry name" value="Exo_endo_phos"/>
    <property type="match status" value="1"/>
</dbReference>
<feature type="domain" description="Endonuclease/exonuclease/phosphatase" evidence="2">
    <location>
        <begin position="109"/>
        <end position="312"/>
    </location>
</feature>
<protein>
    <submittedName>
        <fullName evidence="3">Endonuclease/exonuclease/phosphatase</fullName>
    </submittedName>
</protein>